<dbReference type="PROSITE" id="PS01124">
    <property type="entry name" value="HTH_ARAC_FAMILY_2"/>
    <property type="match status" value="1"/>
</dbReference>
<sequence>MKMYVKFDFNTLCMKVLEEKLKDQGLKYRLLNFGEVELYETLTQEQSRVFRENLEDYGIEIIESQKTALVQKIKDTIAEFVGSDEAVPVKASIFIAEKLNHSYGYLSNVFSDATNTSIENFIIIQKIEYAKELIIGKRYNLTEIAQLLNYSSVAHLSTQFKNLTGITPSHFQKIIAMRRKVQRHDTYYSRAI</sequence>
<dbReference type="InterPro" id="IPR018062">
    <property type="entry name" value="HTH_AraC-typ_CS"/>
</dbReference>
<dbReference type="SUPFAM" id="SSF46689">
    <property type="entry name" value="Homeodomain-like"/>
    <property type="match status" value="1"/>
</dbReference>
<evidence type="ECO:0000256" key="2">
    <source>
        <dbReference type="ARBA" id="ARBA00023125"/>
    </source>
</evidence>
<keyword evidence="6" id="KW-1185">Reference proteome</keyword>
<reference evidence="5" key="1">
    <citation type="submission" date="2022-04" db="EMBL/GenBank/DDBJ databases">
        <title>Evolutionary, genomic, and biogeographic characterization of Chryseobacterium nepalense represented by a plastic-degrading bacterium AC3.</title>
        <authorList>
            <person name="Yin Z."/>
            <person name="Liu X."/>
            <person name="Wang D."/>
            <person name="Xie Z."/>
        </authorList>
    </citation>
    <scope>NUCLEOTIDE SEQUENCE</scope>
    <source>
        <strain evidence="5">AC3</strain>
    </source>
</reference>
<dbReference type="Proteomes" id="UP000830552">
    <property type="component" value="Chromosome"/>
</dbReference>
<evidence type="ECO:0000313" key="5">
    <source>
        <dbReference type="EMBL" id="UPQ77384.1"/>
    </source>
</evidence>
<protein>
    <submittedName>
        <fullName evidence="5">AraC family transcriptional regulator</fullName>
    </submittedName>
</protein>
<evidence type="ECO:0000256" key="1">
    <source>
        <dbReference type="ARBA" id="ARBA00023015"/>
    </source>
</evidence>
<gene>
    <name evidence="5" type="ORF">M0D58_07495</name>
</gene>
<dbReference type="PANTHER" id="PTHR43280">
    <property type="entry name" value="ARAC-FAMILY TRANSCRIPTIONAL REGULATOR"/>
    <property type="match status" value="1"/>
</dbReference>
<dbReference type="Gene3D" id="1.10.10.60">
    <property type="entry name" value="Homeodomain-like"/>
    <property type="match status" value="1"/>
</dbReference>
<proteinExistence type="predicted"/>
<accession>A0ABY4KA00</accession>
<organism evidence="5 6">
    <name type="scientific">Chryseobacterium nepalense</name>
    <dbReference type="NCBI Taxonomy" id="1854498"/>
    <lineage>
        <taxon>Bacteria</taxon>
        <taxon>Pseudomonadati</taxon>
        <taxon>Bacteroidota</taxon>
        <taxon>Flavobacteriia</taxon>
        <taxon>Flavobacteriales</taxon>
        <taxon>Weeksellaceae</taxon>
        <taxon>Chryseobacterium group</taxon>
        <taxon>Chryseobacterium</taxon>
    </lineage>
</organism>
<keyword evidence="2" id="KW-0238">DNA-binding</keyword>
<dbReference type="SMART" id="SM00342">
    <property type="entry name" value="HTH_ARAC"/>
    <property type="match status" value="1"/>
</dbReference>
<dbReference type="Pfam" id="PF12833">
    <property type="entry name" value="HTH_18"/>
    <property type="match status" value="1"/>
</dbReference>
<evidence type="ECO:0000256" key="3">
    <source>
        <dbReference type="ARBA" id="ARBA00023163"/>
    </source>
</evidence>
<keyword evidence="3" id="KW-0804">Transcription</keyword>
<keyword evidence="1" id="KW-0805">Transcription regulation</keyword>
<feature type="domain" description="HTH araC/xylS-type" evidence="4">
    <location>
        <begin position="95"/>
        <end position="174"/>
    </location>
</feature>
<dbReference type="RefSeq" id="WP_248394681.1">
    <property type="nucleotide sequence ID" value="NZ_CP096203.1"/>
</dbReference>
<dbReference type="PANTHER" id="PTHR43280:SF2">
    <property type="entry name" value="HTH-TYPE TRANSCRIPTIONAL REGULATOR EXSA"/>
    <property type="match status" value="1"/>
</dbReference>
<evidence type="ECO:0000259" key="4">
    <source>
        <dbReference type="PROSITE" id="PS01124"/>
    </source>
</evidence>
<dbReference type="EMBL" id="CP096203">
    <property type="protein sequence ID" value="UPQ77384.1"/>
    <property type="molecule type" value="Genomic_DNA"/>
</dbReference>
<dbReference type="InterPro" id="IPR009057">
    <property type="entry name" value="Homeodomain-like_sf"/>
</dbReference>
<name>A0ABY4KA00_9FLAO</name>
<dbReference type="PROSITE" id="PS00041">
    <property type="entry name" value="HTH_ARAC_FAMILY_1"/>
    <property type="match status" value="1"/>
</dbReference>
<evidence type="ECO:0000313" key="6">
    <source>
        <dbReference type="Proteomes" id="UP000830552"/>
    </source>
</evidence>
<dbReference type="InterPro" id="IPR018060">
    <property type="entry name" value="HTH_AraC"/>
</dbReference>